<organism evidence="1">
    <name type="scientific">marine sediment metagenome</name>
    <dbReference type="NCBI Taxonomy" id="412755"/>
    <lineage>
        <taxon>unclassified sequences</taxon>
        <taxon>metagenomes</taxon>
        <taxon>ecological metagenomes</taxon>
    </lineage>
</organism>
<feature type="non-terminal residue" evidence="1">
    <location>
        <position position="67"/>
    </location>
</feature>
<sequence length="67" mass="7872">MVVEGIDSSEKLHKLGNKNRMTDYNLQCVNCRKERNLNLVAHRNDKKYITGFIVVCNDCLRYLEKLN</sequence>
<accession>X1KK89</accession>
<protein>
    <submittedName>
        <fullName evidence="1">Uncharacterized protein</fullName>
    </submittedName>
</protein>
<reference evidence="1" key="1">
    <citation type="journal article" date="2014" name="Front. Microbiol.">
        <title>High frequency of phylogenetically diverse reductive dehalogenase-homologous genes in deep subseafloor sedimentary metagenomes.</title>
        <authorList>
            <person name="Kawai M."/>
            <person name="Futagami T."/>
            <person name="Toyoda A."/>
            <person name="Takaki Y."/>
            <person name="Nishi S."/>
            <person name="Hori S."/>
            <person name="Arai W."/>
            <person name="Tsubouchi T."/>
            <person name="Morono Y."/>
            <person name="Uchiyama I."/>
            <person name="Ito T."/>
            <person name="Fujiyama A."/>
            <person name="Inagaki F."/>
            <person name="Takami H."/>
        </authorList>
    </citation>
    <scope>NUCLEOTIDE SEQUENCE</scope>
    <source>
        <strain evidence="1">Expedition CK06-06</strain>
    </source>
</reference>
<dbReference type="AlphaFoldDB" id="X1KK89"/>
<evidence type="ECO:0000313" key="1">
    <source>
        <dbReference type="EMBL" id="GAH94000.1"/>
    </source>
</evidence>
<comment type="caution">
    <text evidence="1">The sequence shown here is derived from an EMBL/GenBank/DDBJ whole genome shotgun (WGS) entry which is preliminary data.</text>
</comment>
<name>X1KK89_9ZZZZ</name>
<gene>
    <name evidence="1" type="ORF">S03H2_70464</name>
</gene>
<dbReference type="EMBL" id="BARU01046839">
    <property type="protein sequence ID" value="GAH94000.1"/>
    <property type="molecule type" value="Genomic_DNA"/>
</dbReference>
<proteinExistence type="predicted"/>